<dbReference type="EMBL" id="DTFV01000106">
    <property type="protein sequence ID" value="HGI31091.1"/>
    <property type="molecule type" value="Genomic_DNA"/>
</dbReference>
<dbReference type="Gene3D" id="6.10.340.10">
    <property type="match status" value="1"/>
</dbReference>
<dbReference type="PROSITE" id="PS50885">
    <property type="entry name" value="HAMP"/>
    <property type="match status" value="1"/>
</dbReference>
<dbReference type="Gene3D" id="3.30.565.10">
    <property type="entry name" value="Histidine kinase-like ATPase, C-terminal domain"/>
    <property type="match status" value="1"/>
</dbReference>
<dbReference type="PANTHER" id="PTHR45436:SF5">
    <property type="entry name" value="SENSOR HISTIDINE KINASE TRCS"/>
    <property type="match status" value="1"/>
</dbReference>
<dbReference type="SMART" id="SM00388">
    <property type="entry name" value="HisKA"/>
    <property type="match status" value="1"/>
</dbReference>
<dbReference type="CDD" id="cd00082">
    <property type="entry name" value="HisKA"/>
    <property type="match status" value="1"/>
</dbReference>
<comment type="subcellular location">
    <subcellularLocation>
        <location evidence="2">Membrane</location>
    </subcellularLocation>
</comment>
<dbReference type="Pfam" id="PF00512">
    <property type="entry name" value="HisKA"/>
    <property type="match status" value="1"/>
</dbReference>
<dbReference type="GO" id="GO:0005886">
    <property type="term" value="C:plasma membrane"/>
    <property type="evidence" value="ECO:0007669"/>
    <property type="project" value="TreeGrafter"/>
</dbReference>
<dbReference type="CDD" id="cd00075">
    <property type="entry name" value="HATPase"/>
    <property type="match status" value="1"/>
</dbReference>
<dbReference type="InterPro" id="IPR004358">
    <property type="entry name" value="Sig_transdc_His_kin-like_C"/>
</dbReference>
<evidence type="ECO:0000256" key="7">
    <source>
        <dbReference type="ARBA" id="ARBA00022777"/>
    </source>
</evidence>
<dbReference type="PRINTS" id="PR00344">
    <property type="entry name" value="BCTRLSENSOR"/>
</dbReference>
<dbReference type="SUPFAM" id="SSF55874">
    <property type="entry name" value="ATPase domain of HSP90 chaperone/DNA topoisomerase II/histidine kinase"/>
    <property type="match status" value="1"/>
</dbReference>
<feature type="transmembrane region" description="Helical" evidence="11">
    <location>
        <begin position="147"/>
        <end position="167"/>
    </location>
</feature>
<keyword evidence="7" id="KW-0418">Kinase</keyword>
<dbReference type="InterPro" id="IPR005467">
    <property type="entry name" value="His_kinase_dom"/>
</dbReference>
<dbReference type="Pfam" id="PF00672">
    <property type="entry name" value="HAMP"/>
    <property type="match status" value="1"/>
</dbReference>
<proteinExistence type="predicted"/>
<dbReference type="PANTHER" id="PTHR45436">
    <property type="entry name" value="SENSOR HISTIDINE KINASE YKOH"/>
    <property type="match status" value="1"/>
</dbReference>
<organism evidence="14">
    <name type="scientific">Candidatus Caldatribacterium californiense</name>
    <dbReference type="NCBI Taxonomy" id="1454726"/>
    <lineage>
        <taxon>Bacteria</taxon>
        <taxon>Pseudomonadati</taxon>
        <taxon>Atribacterota</taxon>
        <taxon>Atribacteria</taxon>
        <taxon>Atribacterales</taxon>
        <taxon>Candidatus Caldatribacteriaceae</taxon>
        <taxon>Candidatus Caldatribacterium</taxon>
    </lineage>
</organism>
<evidence type="ECO:0000313" key="14">
    <source>
        <dbReference type="EMBL" id="HGI31091.1"/>
    </source>
</evidence>
<protein>
    <recommendedName>
        <fullName evidence="3">histidine kinase</fullName>
        <ecNumber evidence="3">2.7.13.3</ecNumber>
    </recommendedName>
</protein>
<evidence type="ECO:0000256" key="11">
    <source>
        <dbReference type="SAM" id="Phobius"/>
    </source>
</evidence>
<evidence type="ECO:0000256" key="9">
    <source>
        <dbReference type="ARBA" id="ARBA00023012"/>
    </source>
</evidence>
<sequence>MKLTFWYVLILGVILLVFIFILYESFKAFSYRDIDQALRTIASSIREGISVVDERIVTPEFERPSPLNDVFVLLFNPRGELLTETPLPYDARGVTLALRGKESYANFENGGREFRAYTLPVHDEEHRLGAIQVLTTLSALRKALANLLFLLLALTPMFLAVAAIGGLNLARRALAPIGEIVKAVRLIKTESLDRRLPSISTDAEIEDLVRTLNGMLEEIEKGFLREKRLTQDISHELRTPLTIIKGSVSLALRKSRSPEEYVATLQEVEREVDHMIRMVNELLFLAREDDLTQQKHFKPVLLNALLEEVCLELLPLATQHHLLLCVNLPEDRLVVLGNSSSLERLFYNLLENAIKYTPSGGKIEVTAERNGHQAVIRVKDTGIGIPREDLPHIFERFFRGDRSRQRGGFGLGLSIALAVAKSHGGDIRVEDSTPQGSTFLVTLPLLGEK</sequence>
<dbReference type="SUPFAM" id="SSF47384">
    <property type="entry name" value="Homodimeric domain of signal transducing histidine kinase"/>
    <property type="match status" value="1"/>
</dbReference>
<feature type="domain" description="HAMP" evidence="13">
    <location>
        <begin position="171"/>
        <end position="224"/>
    </location>
</feature>
<dbReference type="FunFam" id="1.10.287.130:FF:000001">
    <property type="entry name" value="Two-component sensor histidine kinase"/>
    <property type="match status" value="1"/>
</dbReference>
<feature type="domain" description="Histidine kinase" evidence="12">
    <location>
        <begin position="232"/>
        <end position="447"/>
    </location>
</feature>
<accession>A0A7V4DED3</accession>
<keyword evidence="8 11" id="KW-1133">Transmembrane helix</keyword>
<dbReference type="EC" id="2.7.13.3" evidence="3"/>
<dbReference type="SMART" id="SM00387">
    <property type="entry name" value="HATPase_c"/>
    <property type="match status" value="1"/>
</dbReference>
<evidence type="ECO:0000256" key="1">
    <source>
        <dbReference type="ARBA" id="ARBA00000085"/>
    </source>
</evidence>
<dbReference type="Gene3D" id="1.10.287.130">
    <property type="match status" value="1"/>
</dbReference>
<evidence type="ECO:0000259" key="13">
    <source>
        <dbReference type="PROSITE" id="PS50885"/>
    </source>
</evidence>
<dbReference type="InterPro" id="IPR003661">
    <property type="entry name" value="HisK_dim/P_dom"/>
</dbReference>
<dbReference type="InterPro" id="IPR036890">
    <property type="entry name" value="HATPase_C_sf"/>
</dbReference>
<evidence type="ECO:0000256" key="8">
    <source>
        <dbReference type="ARBA" id="ARBA00022989"/>
    </source>
</evidence>
<keyword evidence="9" id="KW-0902">Two-component regulatory system</keyword>
<dbReference type="InterPro" id="IPR050428">
    <property type="entry name" value="TCS_sensor_his_kinase"/>
</dbReference>
<keyword evidence="5" id="KW-0808">Transferase</keyword>
<evidence type="ECO:0000256" key="3">
    <source>
        <dbReference type="ARBA" id="ARBA00012438"/>
    </source>
</evidence>
<comment type="caution">
    <text evidence="14">The sequence shown here is derived from an EMBL/GenBank/DDBJ whole genome shotgun (WGS) entry which is preliminary data.</text>
</comment>
<evidence type="ECO:0000256" key="10">
    <source>
        <dbReference type="ARBA" id="ARBA00023136"/>
    </source>
</evidence>
<keyword evidence="10 11" id="KW-0472">Membrane</keyword>
<evidence type="ECO:0000256" key="6">
    <source>
        <dbReference type="ARBA" id="ARBA00022692"/>
    </source>
</evidence>
<dbReference type="FunFam" id="3.30.565.10:FF:000006">
    <property type="entry name" value="Sensor histidine kinase WalK"/>
    <property type="match status" value="1"/>
</dbReference>
<gene>
    <name evidence="14" type="ORF">ENV30_07290</name>
</gene>
<dbReference type="InterPro" id="IPR003594">
    <property type="entry name" value="HATPase_dom"/>
</dbReference>
<dbReference type="PROSITE" id="PS50109">
    <property type="entry name" value="HIS_KIN"/>
    <property type="match status" value="1"/>
</dbReference>
<dbReference type="GO" id="GO:0000155">
    <property type="term" value="F:phosphorelay sensor kinase activity"/>
    <property type="evidence" value="ECO:0007669"/>
    <property type="project" value="InterPro"/>
</dbReference>
<dbReference type="AlphaFoldDB" id="A0A7V4DED3"/>
<feature type="transmembrane region" description="Helical" evidence="11">
    <location>
        <begin position="6"/>
        <end position="23"/>
    </location>
</feature>
<comment type="catalytic activity">
    <reaction evidence="1">
        <text>ATP + protein L-histidine = ADP + protein N-phospho-L-histidine.</text>
        <dbReference type="EC" id="2.7.13.3"/>
    </reaction>
</comment>
<evidence type="ECO:0000256" key="2">
    <source>
        <dbReference type="ARBA" id="ARBA00004370"/>
    </source>
</evidence>
<dbReference type="SMART" id="SM00304">
    <property type="entry name" value="HAMP"/>
    <property type="match status" value="1"/>
</dbReference>
<dbReference type="Pfam" id="PF02518">
    <property type="entry name" value="HATPase_c"/>
    <property type="match status" value="1"/>
</dbReference>
<dbReference type="SUPFAM" id="SSF158472">
    <property type="entry name" value="HAMP domain-like"/>
    <property type="match status" value="1"/>
</dbReference>
<dbReference type="InterPro" id="IPR003660">
    <property type="entry name" value="HAMP_dom"/>
</dbReference>
<reference evidence="14" key="1">
    <citation type="journal article" date="2020" name="mSystems">
        <title>Genome- and Community-Level Interaction Insights into Carbon Utilization and Element Cycling Functions of Hydrothermarchaeota in Hydrothermal Sediment.</title>
        <authorList>
            <person name="Zhou Z."/>
            <person name="Liu Y."/>
            <person name="Xu W."/>
            <person name="Pan J."/>
            <person name="Luo Z.H."/>
            <person name="Li M."/>
        </authorList>
    </citation>
    <scope>NUCLEOTIDE SEQUENCE [LARGE SCALE GENOMIC DNA]</scope>
    <source>
        <strain evidence="14">SpSt-747</strain>
    </source>
</reference>
<keyword evidence="6 11" id="KW-0812">Transmembrane</keyword>
<evidence type="ECO:0000259" key="12">
    <source>
        <dbReference type="PROSITE" id="PS50109"/>
    </source>
</evidence>
<keyword evidence="4" id="KW-0597">Phosphoprotein</keyword>
<dbReference type="CDD" id="cd06225">
    <property type="entry name" value="HAMP"/>
    <property type="match status" value="1"/>
</dbReference>
<dbReference type="InterPro" id="IPR036097">
    <property type="entry name" value="HisK_dim/P_sf"/>
</dbReference>
<evidence type="ECO:0000256" key="5">
    <source>
        <dbReference type="ARBA" id="ARBA00022679"/>
    </source>
</evidence>
<evidence type="ECO:0000256" key="4">
    <source>
        <dbReference type="ARBA" id="ARBA00022553"/>
    </source>
</evidence>
<name>A0A7V4DED3_9BACT</name>